<evidence type="ECO:0000256" key="1">
    <source>
        <dbReference type="ARBA" id="ARBA00007626"/>
    </source>
</evidence>
<dbReference type="InterPro" id="IPR011990">
    <property type="entry name" value="TPR-like_helical_dom_sf"/>
</dbReference>
<protein>
    <submittedName>
        <fullName evidence="4">Pentatricopeptide repeat</fullName>
    </submittedName>
</protein>
<dbReference type="PANTHER" id="PTHR45717:SF5">
    <property type="entry name" value="PENTACOTRIPEPTIDE-REPEAT REGION OF PRORP DOMAIN-CONTAINING PROTEIN"/>
    <property type="match status" value="1"/>
</dbReference>
<dbReference type="InterPro" id="IPR002885">
    <property type="entry name" value="PPR_rpt"/>
</dbReference>
<dbReference type="Pfam" id="PF13041">
    <property type="entry name" value="PPR_2"/>
    <property type="match status" value="2"/>
</dbReference>
<dbReference type="EMBL" id="JBAMMX010000025">
    <property type="protein sequence ID" value="KAK6915672.1"/>
    <property type="molecule type" value="Genomic_DNA"/>
</dbReference>
<dbReference type="Pfam" id="PF01535">
    <property type="entry name" value="PPR"/>
    <property type="match status" value="1"/>
</dbReference>
<organism evidence="4 5">
    <name type="scientific">Dillenia turbinata</name>
    <dbReference type="NCBI Taxonomy" id="194707"/>
    <lineage>
        <taxon>Eukaryota</taxon>
        <taxon>Viridiplantae</taxon>
        <taxon>Streptophyta</taxon>
        <taxon>Embryophyta</taxon>
        <taxon>Tracheophyta</taxon>
        <taxon>Spermatophyta</taxon>
        <taxon>Magnoliopsida</taxon>
        <taxon>eudicotyledons</taxon>
        <taxon>Gunneridae</taxon>
        <taxon>Pentapetalae</taxon>
        <taxon>Dilleniales</taxon>
        <taxon>Dilleniaceae</taxon>
        <taxon>Dillenia</taxon>
    </lineage>
</organism>
<feature type="repeat" description="PPR" evidence="3">
    <location>
        <begin position="135"/>
        <end position="169"/>
    </location>
</feature>
<dbReference type="SUPFAM" id="SSF48452">
    <property type="entry name" value="TPR-like"/>
    <property type="match status" value="1"/>
</dbReference>
<reference evidence="4 5" key="1">
    <citation type="submission" date="2023-12" db="EMBL/GenBank/DDBJ databases">
        <title>A high-quality genome assembly for Dillenia turbinata (Dilleniales).</title>
        <authorList>
            <person name="Chanderbali A."/>
        </authorList>
    </citation>
    <scope>NUCLEOTIDE SEQUENCE [LARGE SCALE GENOMIC DNA]</scope>
    <source>
        <strain evidence="4">LSX21</strain>
        <tissue evidence="4">Leaf</tissue>
    </source>
</reference>
<dbReference type="PANTHER" id="PTHR45717">
    <property type="entry name" value="OS12G0527900 PROTEIN"/>
    <property type="match status" value="1"/>
</dbReference>
<name>A0AAN8UUE3_9MAGN</name>
<dbReference type="Gene3D" id="1.25.40.10">
    <property type="entry name" value="Tetratricopeptide repeat domain"/>
    <property type="match status" value="3"/>
</dbReference>
<feature type="repeat" description="PPR" evidence="3">
    <location>
        <begin position="205"/>
        <end position="239"/>
    </location>
</feature>
<comment type="caution">
    <text evidence="4">The sequence shown here is derived from an EMBL/GenBank/DDBJ whole genome shotgun (WGS) entry which is preliminary data.</text>
</comment>
<comment type="similarity">
    <text evidence="1">Belongs to the PPR family. P subfamily.</text>
</comment>
<sequence length="500" mass="57240">MANNAGPLIRFRSTAVTSSRQLSTAPAIKKKIENSSLFYRLATLKATTNAEVSETLDEYVKNGHTLSRFEIIGFASQLRKFKQYDQARQLYEWMDKSKNRTNNADHAIRIDLLAKTKGIDSAENYFNKLKKSGKTKKTDGALLHCYCTEAKLDKALELFKEMKKLNFVTTALTYHNLMSLYMKVGQPEEVPALVKEMEEKNITADRYTYNLLINSYAALKDFESMEAVLKKMKEKNTNCDWFTYENLATIYVNAGLLDKANAALLKIEKQKHFSDPGALQTLINLYGRTSNAAGVNQAWEKLKVFFPKTSNVNYLIMLLALSKLGDVNGLEKIFMEWESSCSTYDVRLSNVVLESYLNRDMIKEAESLYKSLEKKGVEPNLTTFNLFMNFHLKKKQLDLAFEFLERGVSKVNRTTTKWFPSQESISAFFKLFEEGKDVDGAEKFCKSMKKINRLDGKVYDSLLHVYIAAGKVEPQMHRRMKEDGIEISSETEKLLHMVCP</sequence>
<dbReference type="Proteomes" id="UP001370490">
    <property type="component" value="Unassembled WGS sequence"/>
</dbReference>
<gene>
    <name evidence="4" type="ORF">RJ641_020789</name>
</gene>
<feature type="repeat" description="PPR" evidence="3">
    <location>
        <begin position="170"/>
        <end position="204"/>
    </location>
</feature>
<dbReference type="AlphaFoldDB" id="A0AAN8UUE3"/>
<accession>A0AAN8UUE3</accession>
<evidence type="ECO:0000313" key="5">
    <source>
        <dbReference type="Proteomes" id="UP001370490"/>
    </source>
</evidence>
<evidence type="ECO:0000256" key="3">
    <source>
        <dbReference type="PROSITE-ProRule" id="PRU00708"/>
    </source>
</evidence>
<evidence type="ECO:0000313" key="4">
    <source>
        <dbReference type="EMBL" id="KAK6915672.1"/>
    </source>
</evidence>
<keyword evidence="5" id="KW-1185">Reference proteome</keyword>
<feature type="repeat" description="PPR" evidence="3">
    <location>
        <begin position="345"/>
        <end position="379"/>
    </location>
</feature>
<dbReference type="GO" id="GO:0003729">
    <property type="term" value="F:mRNA binding"/>
    <property type="evidence" value="ECO:0007669"/>
    <property type="project" value="UniProtKB-ARBA"/>
</dbReference>
<keyword evidence="2" id="KW-0677">Repeat</keyword>
<dbReference type="NCBIfam" id="TIGR00756">
    <property type="entry name" value="PPR"/>
    <property type="match status" value="4"/>
</dbReference>
<dbReference type="PROSITE" id="PS51375">
    <property type="entry name" value="PPR"/>
    <property type="match status" value="4"/>
</dbReference>
<proteinExistence type="inferred from homology"/>
<dbReference type="GO" id="GO:0005739">
    <property type="term" value="C:mitochondrion"/>
    <property type="evidence" value="ECO:0007669"/>
    <property type="project" value="TreeGrafter"/>
</dbReference>
<evidence type="ECO:0000256" key="2">
    <source>
        <dbReference type="ARBA" id="ARBA00022737"/>
    </source>
</evidence>